<dbReference type="EMBL" id="QHCT01000013">
    <property type="protein sequence ID" value="RHX84360.1"/>
    <property type="molecule type" value="Genomic_DNA"/>
</dbReference>
<evidence type="ECO:0000313" key="8">
    <source>
        <dbReference type="Proteomes" id="UP000265798"/>
    </source>
</evidence>
<dbReference type="SUPFAM" id="SSF58104">
    <property type="entry name" value="Methyl-accepting chemotaxis protein (MCP) signaling domain"/>
    <property type="match status" value="1"/>
</dbReference>
<dbReference type="SMART" id="SM00304">
    <property type="entry name" value="HAMP"/>
    <property type="match status" value="1"/>
</dbReference>
<proteinExistence type="inferred from homology"/>
<dbReference type="InterPro" id="IPR003660">
    <property type="entry name" value="HAMP_dom"/>
</dbReference>
<comment type="caution">
    <text evidence="7">The sequence shown here is derived from an EMBL/GenBank/DDBJ whole genome shotgun (WGS) entry which is preliminary data.</text>
</comment>
<gene>
    <name evidence="7" type="ORF">DLM75_22915</name>
</gene>
<evidence type="ECO:0000256" key="4">
    <source>
        <dbReference type="SAM" id="Phobius"/>
    </source>
</evidence>
<dbReference type="RefSeq" id="WP_118970840.1">
    <property type="nucleotide sequence ID" value="NZ_QHCT01000013.1"/>
</dbReference>
<evidence type="ECO:0000259" key="6">
    <source>
        <dbReference type="PROSITE" id="PS50885"/>
    </source>
</evidence>
<keyword evidence="4" id="KW-0812">Transmembrane</keyword>
<sequence>MNPLSNISIKSRLRLSFGTIIVVFIASSIVIATSTLSYRTAIRSMMDNSQPKFQLLNLTLEKIILIELKISSKVSTVDSLLSEEEYNQTQKLFEEIKNNLEQFHSFPLKNFEIENVNLLKSQLQKFAQYNETVHRLWKQNQRQEAQILYVRGINPLSESMRDSIKQWMEKENETSRQSGDNADSQLTFSLYLIAILTLLSSAAGIFFSRSIIRSITSPLKKAIDLASAIENGNLNTKIQNESSDEMGELLKFLKRMEASLREIIVEARISISSSEKTSQEFSKVSKEFIATSETQASNSQNVADLIDRLSDLVEKNTSVILHSAEHLRNLEKEIRGNLISLGAVTESLNSFTMKAKESSETAIKGREKVDVVQKSLGEAKNSVRRIKETLEKIGEISNRTNMLALNASIEAARAGEHGKGFSVVAEEVSQLADLTMRSTKEIKDLIESTRINVELGDGEMNQFSDFFKTIQSDTSFMAQFSFKLLEDMRNQEASLNSCSTRMHTIAGNITDLENSSLENKSAYSSIQNSVQDLSKGAKLISSGSQEIASGAKLLDAQSMKVKSLMEKFIV</sequence>
<dbReference type="CDD" id="cd06225">
    <property type="entry name" value="HAMP"/>
    <property type="match status" value="1"/>
</dbReference>
<dbReference type="InterPro" id="IPR004089">
    <property type="entry name" value="MCPsignal_dom"/>
</dbReference>
<dbReference type="Proteomes" id="UP000265798">
    <property type="component" value="Unassembled WGS sequence"/>
</dbReference>
<dbReference type="Gene3D" id="1.10.287.950">
    <property type="entry name" value="Methyl-accepting chemotaxis protein"/>
    <property type="match status" value="1"/>
</dbReference>
<dbReference type="GO" id="GO:0007165">
    <property type="term" value="P:signal transduction"/>
    <property type="evidence" value="ECO:0007669"/>
    <property type="project" value="UniProtKB-KW"/>
</dbReference>
<dbReference type="GO" id="GO:0006935">
    <property type="term" value="P:chemotaxis"/>
    <property type="evidence" value="ECO:0007669"/>
    <property type="project" value="UniProtKB-KW"/>
</dbReference>
<dbReference type="OrthoDB" id="332024at2"/>
<dbReference type="Gene3D" id="6.10.340.10">
    <property type="match status" value="1"/>
</dbReference>
<dbReference type="Pfam" id="PF00015">
    <property type="entry name" value="MCPsignal"/>
    <property type="match status" value="1"/>
</dbReference>
<accession>A0A396YU06</accession>
<keyword evidence="1" id="KW-0145">Chemotaxis</keyword>
<dbReference type="Pfam" id="PF00672">
    <property type="entry name" value="HAMP"/>
    <property type="match status" value="1"/>
</dbReference>
<keyword evidence="4" id="KW-1133">Transmembrane helix</keyword>
<dbReference type="PROSITE" id="PS50111">
    <property type="entry name" value="CHEMOTAXIS_TRANSDUC_2"/>
    <property type="match status" value="1"/>
</dbReference>
<dbReference type="PANTHER" id="PTHR43531">
    <property type="entry name" value="PROTEIN ICFG"/>
    <property type="match status" value="1"/>
</dbReference>
<dbReference type="PANTHER" id="PTHR43531:SF11">
    <property type="entry name" value="METHYL-ACCEPTING CHEMOTAXIS PROTEIN 3"/>
    <property type="match status" value="1"/>
</dbReference>
<dbReference type="SMART" id="SM00283">
    <property type="entry name" value="MA"/>
    <property type="match status" value="1"/>
</dbReference>
<feature type="domain" description="Methyl-accepting transducer" evidence="5">
    <location>
        <begin position="291"/>
        <end position="534"/>
    </location>
</feature>
<dbReference type="GO" id="GO:0005886">
    <property type="term" value="C:plasma membrane"/>
    <property type="evidence" value="ECO:0007669"/>
    <property type="project" value="TreeGrafter"/>
</dbReference>
<dbReference type="PRINTS" id="PR00260">
    <property type="entry name" value="CHEMTRNSDUCR"/>
</dbReference>
<comment type="similarity">
    <text evidence="2">Belongs to the methyl-accepting chemotaxis (MCP) protein family.</text>
</comment>
<reference evidence="8" key="1">
    <citation type="submission" date="2018-05" db="EMBL/GenBank/DDBJ databases">
        <title>Leptospira yasudae sp. nov. and Leptospira stimsonii sp. nov., two pathogenic species of the genus Leptospira isolated from environmental sources.</title>
        <authorList>
            <person name="Casanovas-Massana A."/>
            <person name="Hamond C."/>
            <person name="Santos L.A."/>
            <person name="Hacker K.P."/>
            <person name="Balassiano I."/>
            <person name="Medeiros M.A."/>
            <person name="Reis M.G."/>
            <person name="Ko A.I."/>
            <person name="Wunder E.A."/>
        </authorList>
    </citation>
    <scope>NUCLEOTIDE SEQUENCE [LARGE SCALE GENOMIC DNA]</scope>
    <source>
        <strain evidence="8">Yale</strain>
    </source>
</reference>
<feature type="transmembrane region" description="Helical" evidence="4">
    <location>
        <begin position="15"/>
        <end position="36"/>
    </location>
</feature>
<dbReference type="PROSITE" id="PS50885">
    <property type="entry name" value="HAMP"/>
    <property type="match status" value="1"/>
</dbReference>
<dbReference type="InterPro" id="IPR024478">
    <property type="entry name" value="HlyB_4HB_MCP"/>
</dbReference>
<feature type="transmembrane region" description="Helical" evidence="4">
    <location>
        <begin position="186"/>
        <end position="207"/>
    </location>
</feature>
<dbReference type="Pfam" id="PF12729">
    <property type="entry name" value="4HB_MCP_1"/>
    <property type="match status" value="1"/>
</dbReference>
<feature type="domain" description="HAMP" evidence="6">
    <location>
        <begin position="213"/>
        <end position="265"/>
    </location>
</feature>
<keyword evidence="3" id="KW-0807">Transducer</keyword>
<evidence type="ECO:0000256" key="2">
    <source>
        <dbReference type="ARBA" id="ARBA00029447"/>
    </source>
</evidence>
<protein>
    <submittedName>
        <fullName evidence="7">Methyl-accepting chemotaxis protein</fullName>
    </submittedName>
</protein>
<dbReference type="InterPro" id="IPR004090">
    <property type="entry name" value="Chemotax_Me-accpt_rcpt"/>
</dbReference>
<dbReference type="AlphaFoldDB" id="A0A396YU06"/>
<dbReference type="InterPro" id="IPR051310">
    <property type="entry name" value="MCP_chemotaxis"/>
</dbReference>
<name>A0A396YU06_9LEPT</name>
<evidence type="ECO:0000313" key="7">
    <source>
        <dbReference type="EMBL" id="RHX84360.1"/>
    </source>
</evidence>
<organism evidence="7 8">
    <name type="scientific">Leptospira stimsonii</name>
    <dbReference type="NCBI Taxonomy" id="2202203"/>
    <lineage>
        <taxon>Bacteria</taxon>
        <taxon>Pseudomonadati</taxon>
        <taxon>Spirochaetota</taxon>
        <taxon>Spirochaetia</taxon>
        <taxon>Leptospirales</taxon>
        <taxon>Leptospiraceae</taxon>
        <taxon>Leptospira</taxon>
    </lineage>
</organism>
<evidence type="ECO:0000256" key="1">
    <source>
        <dbReference type="ARBA" id="ARBA00022500"/>
    </source>
</evidence>
<dbReference type="GO" id="GO:0004888">
    <property type="term" value="F:transmembrane signaling receptor activity"/>
    <property type="evidence" value="ECO:0007669"/>
    <property type="project" value="InterPro"/>
</dbReference>
<evidence type="ECO:0000259" key="5">
    <source>
        <dbReference type="PROSITE" id="PS50111"/>
    </source>
</evidence>
<keyword evidence="4" id="KW-0472">Membrane</keyword>
<evidence type="ECO:0000256" key="3">
    <source>
        <dbReference type="PROSITE-ProRule" id="PRU00284"/>
    </source>
</evidence>